<evidence type="ECO:0000313" key="4">
    <source>
        <dbReference type="EMBL" id="MDJ1170340.1"/>
    </source>
</evidence>
<dbReference type="Proteomes" id="UP001235303">
    <property type="component" value="Unassembled WGS sequence"/>
</dbReference>
<evidence type="ECO:0000256" key="1">
    <source>
        <dbReference type="ARBA" id="ARBA00007769"/>
    </source>
</evidence>
<gene>
    <name evidence="4" type="ORF">PMG71_12950</name>
</gene>
<dbReference type="PANTHER" id="PTHR11835">
    <property type="entry name" value="DECARBOXYLATING DEHYDROGENASES-ISOCITRATE, ISOPROPYLMALATE, TARTRATE"/>
    <property type="match status" value="1"/>
</dbReference>
<reference evidence="4 5" key="1">
    <citation type="submission" date="2023-01" db="EMBL/GenBank/DDBJ databases">
        <title>Novel diversity within Roseofilum (Cyanobacteria; Desertifilaceae) from marine benthic mats with descriptions of four novel species.</title>
        <authorList>
            <person name="Wang Y."/>
            <person name="Berthold D.E."/>
            <person name="Hu J."/>
            <person name="Lefler F.W."/>
            <person name="Laughinghouse H.D. IV."/>
        </authorList>
    </citation>
    <scope>NUCLEOTIDE SEQUENCE [LARGE SCALE GENOMIC DNA]</scope>
    <source>
        <strain evidence="4 5">BLCC-M154</strain>
    </source>
</reference>
<dbReference type="PANTHER" id="PTHR11835:SF34">
    <property type="entry name" value="ISOCITRATE DEHYDROGENASE [NAD] SUBUNIT ALPHA, MITOCHONDRIAL"/>
    <property type="match status" value="1"/>
</dbReference>
<comment type="similarity">
    <text evidence="1">Belongs to the isocitrate and isopropylmalate dehydrogenases family.</text>
</comment>
<dbReference type="RefSeq" id="WP_283754098.1">
    <property type="nucleotide sequence ID" value="NZ_JAQOSP010000087.1"/>
</dbReference>
<protein>
    <submittedName>
        <fullName evidence="4">Isocitrate/isopropylmalate family dehydrogenase</fullName>
    </submittedName>
</protein>
<feature type="domain" description="Isopropylmalate dehydrogenase-like" evidence="3">
    <location>
        <begin position="9"/>
        <end position="357"/>
    </location>
</feature>
<evidence type="ECO:0000256" key="2">
    <source>
        <dbReference type="ARBA" id="ARBA00023002"/>
    </source>
</evidence>
<sequence length="374" mass="40867">MSAQHPLPTLVVMHGDQTGEELLAEALRVLHPSVIRQPLEFIDYDLSLENRRATHNQVVWDAAQMACKTGLALKAATITPEIPGDVGSPNAILREALGASVILRTGRRIPQIRPVGGVHAPITIVRMAVDDAYGAKEWRETTESGDEIAWRTSKISRSICRTVAEFTFVHAKRMGAKVFGGPKFTVSATYEGMFKEELDAASDRYPEVTYQPLLIDATFALLLQNSGEALVIPALNRDGDLLSDMVLQMYGSIAGSESLVMGFDANTLQVKTVMAEAPHGTAPALYGKNIANPMAMILAGAALLTYVKTPAGDRVREMEFYRASRSIYESVFEAIYEGKATPDLGGQMMTSEFTDEVIRKVKTKLEVWSTLEST</sequence>
<dbReference type="InterPro" id="IPR024084">
    <property type="entry name" value="IsoPropMal-DH-like_dom"/>
</dbReference>
<accession>A0ABT7ATX0</accession>
<evidence type="ECO:0000259" key="3">
    <source>
        <dbReference type="SMART" id="SM01329"/>
    </source>
</evidence>
<dbReference type="SUPFAM" id="SSF53659">
    <property type="entry name" value="Isocitrate/Isopropylmalate dehydrogenase-like"/>
    <property type="match status" value="1"/>
</dbReference>
<organism evidence="4 5">
    <name type="scientific">Roseofilum acuticapitatum BLCC-M154</name>
    <dbReference type="NCBI Taxonomy" id="3022444"/>
    <lineage>
        <taxon>Bacteria</taxon>
        <taxon>Bacillati</taxon>
        <taxon>Cyanobacteriota</taxon>
        <taxon>Cyanophyceae</taxon>
        <taxon>Desertifilales</taxon>
        <taxon>Desertifilaceae</taxon>
        <taxon>Roseofilum</taxon>
        <taxon>Roseofilum acuticapitatum</taxon>
    </lineage>
</organism>
<keyword evidence="2" id="KW-0560">Oxidoreductase</keyword>
<dbReference type="Gene3D" id="3.40.718.10">
    <property type="entry name" value="Isopropylmalate Dehydrogenase"/>
    <property type="match status" value="1"/>
</dbReference>
<dbReference type="EMBL" id="JAQOSP010000087">
    <property type="protein sequence ID" value="MDJ1170340.1"/>
    <property type="molecule type" value="Genomic_DNA"/>
</dbReference>
<dbReference type="SMART" id="SM01329">
    <property type="entry name" value="Iso_dh"/>
    <property type="match status" value="1"/>
</dbReference>
<name>A0ABT7ATX0_9CYAN</name>
<proteinExistence type="inferred from homology"/>
<keyword evidence="5" id="KW-1185">Reference proteome</keyword>
<dbReference type="Pfam" id="PF00180">
    <property type="entry name" value="Iso_dh"/>
    <property type="match status" value="1"/>
</dbReference>
<comment type="caution">
    <text evidence="4">The sequence shown here is derived from an EMBL/GenBank/DDBJ whole genome shotgun (WGS) entry which is preliminary data.</text>
</comment>
<evidence type="ECO:0000313" key="5">
    <source>
        <dbReference type="Proteomes" id="UP001235303"/>
    </source>
</evidence>